<dbReference type="EMBL" id="LNQE01000262">
    <property type="protein sequence ID" value="KUG28051.1"/>
    <property type="molecule type" value="Genomic_DNA"/>
</dbReference>
<name>A0A0W8G6B2_9ZZZZ</name>
<proteinExistence type="predicted"/>
<gene>
    <name evidence="1" type="ORF">ASZ90_002072</name>
</gene>
<reference evidence="1" key="1">
    <citation type="journal article" date="2015" name="Proc. Natl. Acad. Sci. U.S.A.">
        <title>Networks of energetic and metabolic interactions define dynamics in microbial communities.</title>
        <authorList>
            <person name="Embree M."/>
            <person name="Liu J.K."/>
            <person name="Al-Bassam M.M."/>
            <person name="Zengler K."/>
        </authorList>
    </citation>
    <scope>NUCLEOTIDE SEQUENCE</scope>
</reference>
<dbReference type="AlphaFoldDB" id="A0A0W8G6B2"/>
<accession>A0A0W8G6B2</accession>
<sequence>MALAASARGAETLAIFVGCDGTVRDMIREKLPQALFLPTPDVLTALLGRAANDG</sequence>
<protein>
    <submittedName>
        <fullName evidence="1">Uncharacterized protein</fullName>
    </submittedName>
</protein>
<evidence type="ECO:0000313" key="1">
    <source>
        <dbReference type="EMBL" id="KUG28051.1"/>
    </source>
</evidence>
<comment type="caution">
    <text evidence="1">The sequence shown here is derived from an EMBL/GenBank/DDBJ whole genome shotgun (WGS) entry which is preliminary data.</text>
</comment>
<organism evidence="1">
    <name type="scientific">hydrocarbon metagenome</name>
    <dbReference type="NCBI Taxonomy" id="938273"/>
    <lineage>
        <taxon>unclassified sequences</taxon>
        <taxon>metagenomes</taxon>
        <taxon>ecological metagenomes</taxon>
    </lineage>
</organism>